<dbReference type="VEuPathDB" id="VectorBase:ADAC001787"/>
<gene>
    <name evidence="2" type="ORF">AND_001787</name>
</gene>
<evidence type="ECO:0000313" key="4">
    <source>
        <dbReference type="Proteomes" id="UP000000673"/>
    </source>
</evidence>
<dbReference type="AlphaFoldDB" id="W5JQQ6"/>
<feature type="region of interest" description="Disordered" evidence="1">
    <location>
        <begin position="1"/>
        <end position="43"/>
    </location>
</feature>
<keyword evidence="4" id="KW-1185">Reference proteome</keyword>
<dbReference type="HOGENOM" id="CLU_2924579_0_0_1"/>
<sequence>MSKLDETLPEPQPGPSIKRSALGDGEVAGQTGKSDGEVAGPSGLCLIKTNEDIKQWTYLKH</sequence>
<evidence type="ECO:0000313" key="3">
    <source>
        <dbReference type="EnsemblMetazoa" id="ADAC001787-PA"/>
    </source>
</evidence>
<protein>
    <submittedName>
        <fullName evidence="2 3">Uncharacterized protein</fullName>
    </submittedName>
</protein>
<dbReference type="EnsemblMetazoa" id="ADAC001787-RA">
    <property type="protein sequence ID" value="ADAC001787-PA"/>
    <property type="gene ID" value="ADAC001787"/>
</dbReference>
<reference evidence="2" key="2">
    <citation type="submission" date="2010-05" db="EMBL/GenBank/DDBJ databases">
        <authorList>
            <person name="Almeida L.G."/>
            <person name="Nicolas M.F."/>
            <person name="Souza R.C."/>
            <person name="Vasconcelos A.T.R."/>
        </authorList>
    </citation>
    <scope>NUCLEOTIDE SEQUENCE</scope>
</reference>
<evidence type="ECO:0000313" key="2">
    <source>
        <dbReference type="EMBL" id="ETN66426.1"/>
    </source>
</evidence>
<dbReference type="Proteomes" id="UP000000673">
    <property type="component" value="Unassembled WGS sequence"/>
</dbReference>
<evidence type="ECO:0000256" key="1">
    <source>
        <dbReference type="SAM" id="MobiDB-lite"/>
    </source>
</evidence>
<proteinExistence type="predicted"/>
<reference evidence="2 4" key="1">
    <citation type="journal article" date="2010" name="BMC Genomics">
        <title>Combination of measures distinguishes pre-miRNAs from other stem-loops in the genome of the newly sequenced Anopheles darlingi.</title>
        <authorList>
            <person name="Mendes N.D."/>
            <person name="Freitas A.T."/>
            <person name="Vasconcelos A.T."/>
            <person name="Sagot M.F."/>
        </authorList>
    </citation>
    <scope>NUCLEOTIDE SEQUENCE</scope>
</reference>
<organism evidence="2">
    <name type="scientific">Anopheles darlingi</name>
    <name type="common">Mosquito</name>
    <dbReference type="NCBI Taxonomy" id="43151"/>
    <lineage>
        <taxon>Eukaryota</taxon>
        <taxon>Metazoa</taxon>
        <taxon>Ecdysozoa</taxon>
        <taxon>Arthropoda</taxon>
        <taxon>Hexapoda</taxon>
        <taxon>Insecta</taxon>
        <taxon>Pterygota</taxon>
        <taxon>Neoptera</taxon>
        <taxon>Endopterygota</taxon>
        <taxon>Diptera</taxon>
        <taxon>Nematocera</taxon>
        <taxon>Culicoidea</taxon>
        <taxon>Culicidae</taxon>
        <taxon>Anophelinae</taxon>
        <taxon>Anopheles</taxon>
    </lineage>
</organism>
<reference evidence="2" key="3">
    <citation type="journal article" date="2013" name="Nucleic Acids Res.">
        <title>The genome of Anopheles darlingi, the main neotropical malaria vector.</title>
        <authorList>
            <person name="Marinotti O."/>
            <person name="Cerqueira G.C."/>
            <person name="de Almeida L.G."/>
            <person name="Ferro M.I."/>
            <person name="Loreto E.L."/>
            <person name="Zaha A."/>
            <person name="Teixeira S.M."/>
            <person name="Wespiser A.R."/>
            <person name="Almeida E Silva A."/>
            <person name="Schlindwein A.D."/>
            <person name="Pacheco A.C."/>
            <person name="Silva A.L."/>
            <person name="Graveley B.R."/>
            <person name="Walenz B.P."/>
            <person name="Lima Bde A."/>
            <person name="Ribeiro C.A."/>
            <person name="Nunes-Silva C.G."/>
            <person name="de Carvalho C.R."/>
            <person name="Soares C.M."/>
            <person name="de Menezes C.B."/>
            <person name="Matiolli C."/>
            <person name="Caffrey D."/>
            <person name="Araujo D.A."/>
            <person name="de Oliveira D.M."/>
            <person name="Golenbock D."/>
            <person name="Grisard E.C."/>
            <person name="Fantinatti-Garboggini F."/>
            <person name="de Carvalho F.M."/>
            <person name="Barcellos F.G."/>
            <person name="Prosdocimi F."/>
            <person name="May G."/>
            <person name="Azevedo Junior G.M."/>
            <person name="Guimaraes G.M."/>
            <person name="Goldman G.H."/>
            <person name="Padilha I.Q."/>
            <person name="Batista Jda S."/>
            <person name="Ferro J.A."/>
            <person name="Ribeiro J.M."/>
            <person name="Fietto J.L."/>
            <person name="Dabbas K.M."/>
            <person name="Cerdeira L."/>
            <person name="Agnez-Lima L.F."/>
            <person name="Brocchi M."/>
            <person name="de Carvalho M.O."/>
            <person name="Teixeira Mde M."/>
            <person name="Diniz Maia Mde M."/>
            <person name="Goldman M.H."/>
            <person name="Cruz Schneider M.P."/>
            <person name="Felipe M.S."/>
            <person name="Hungria M."/>
            <person name="Nicolas M.F."/>
            <person name="Pereira M."/>
            <person name="Montes M.A."/>
            <person name="Cantao M.E."/>
            <person name="Vincentz M."/>
            <person name="Rafael M.S."/>
            <person name="Silverman N."/>
            <person name="Stoco P.H."/>
            <person name="Souza R.C."/>
            <person name="Vicentini R."/>
            <person name="Gazzinelli R.T."/>
            <person name="Neves Rde O."/>
            <person name="Silva R."/>
            <person name="Astolfi-Filho S."/>
            <person name="Maciel T.E."/>
            <person name="Urmenyi T.P."/>
            <person name="Tadei W.P."/>
            <person name="Camargo E.P."/>
            <person name="de Vasconcelos A.T."/>
        </authorList>
    </citation>
    <scope>NUCLEOTIDE SEQUENCE</scope>
</reference>
<accession>W5JQQ6</accession>
<name>W5JQQ6_ANODA</name>
<reference evidence="3" key="4">
    <citation type="submission" date="2015-06" db="UniProtKB">
        <authorList>
            <consortium name="EnsemblMetazoa"/>
        </authorList>
    </citation>
    <scope>IDENTIFICATION</scope>
</reference>
<dbReference type="EMBL" id="ADMH02000451">
    <property type="protein sequence ID" value="ETN66426.1"/>
    <property type="molecule type" value="Genomic_DNA"/>
</dbReference>